<feature type="region of interest" description="Disordered" evidence="2">
    <location>
        <begin position="1"/>
        <end position="29"/>
    </location>
</feature>
<keyword evidence="3" id="KW-1133">Transmembrane helix</keyword>
<proteinExistence type="predicted"/>
<evidence type="ECO:0000256" key="3">
    <source>
        <dbReference type="SAM" id="Phobius"/>
    </source>
</evidence>
<feature type="transmembrane region" description="Helical" evidence="3">
    <location>
        <begin position="207"/>
        <end position="228"/>
    </location>
</feature>
<keyword evidence="1" id="KW-0175">Coiled coil</keyword>
<keyword evidence="3" id="KW-0812">Transmembrane</keyword>
<name>A0A497JFQ4_9ARCH</name>
<evidence type="ECO:0000256" key="2">
    <source>
        <dbReference type="SAM" id="MobiDB-lite"/>
    </source>
</evidence>
<reference evidence="4 5" key="1">
    <citation type="submission" date="2018-06" db="EMBL/GenBank/DDBJ databases">
        <title>Extensive metabolic versatility and redundancy in microbially diverse, dynamic hydrothermal sediments.</title>
        <authorList>
            <person name="Dombrowski N."/>
            <person name="Teske A."/>
            <person name="Baker B.J."/>
        </authorList>
    </citation>
    <scope>NUCLEOTIDE SEQUENCE [LARGE SCALE GENOMIC DNA]</scope>
    <source>
        <strain evidence="4">B9_G13</strain>
    </source>
</reference>
<protein>
    <submittedName>
        <fullName evidence="4">Uncharacterized protein</fullName>
    </submittedName>
</protein>
<keyword evidence="3" id="KW-0472">Membrane</keyword>
<dbReference type="EMBL" id="QMWO01000056">
    <property type="protein sequence ID" value="RLG69692.1"/>
    <property type="molecule type" value="Genomic_DNA"/>
</dbReference>
<feature type="transmembrane region" description="Helical" evidence="3">
    <location>
        <begin position="180"/>
        <end position="201"/>
    </location>
</feature>
<comment type="caution">
    <text evidence="4">The sequence shown here is derived from an EMBL/GenBank/DDBJ whole genome shotgun (WGS) entry which is preliminary data.</text>
</comment>
<dbReference type="AlphaFoldDB" id="A0A497JFQ4"/>
<dbReference type="SUPFAM" id="SSF58100">
    <property type="entry name" value="Bacterial hemolysins"/>
    <property type="match status" value="1"/>
</dbReference>
<evidence type="ECO:0000256" key="1">
    <source>
        <dbReference type="SAM" id="Coils"/>
    </source>
</evidence>
<sequence>MGNKEEEMKNDGKEPTQKEAQAIEQKGESSKETSVIKIIQQMMRTGESEDAIVKALIEMGIEESQARRLITVAQADTLALLQAEIGKIAREQIENEIPALQTYIDRTFIQTKEELERKLKADMRADINELRDDVKKDVKLLHDVTENMDEKIEKIEDKINDLRAEVKEIQMRRLGTKNEWVSLLLVLGGIAFNVSALYLFFTEFQNITMDSLILIIVIALTGITMLFGSSII</sequence>
<feature type="coiled-coil region" evidence="1">
    <location>
        <begin position="141"/>
        <end position="179"/>
    </location>
</feature>
<evidence type="ECO:0000313" key="4">
    <source>
        <dbReference type="EMBL" id="RLG69692.1"/>
    </source>
</evidence>
<dbReference type="Proteomes" id="UP000277633">
    <property type="component" value="Unassembled WGS sequence"/>
</dbReference>
<accession>A0A497JFQ4</accession>
<gene>
    <name evidence="4" type="ORF">DRO07_01830</name>
</gene>
<evidence type="ECO:0000313" key="5">
    <source>
        <dbReference type="Proteomes" id="UP000277633"/>
    </source>
</evidence>
<organism evidence="4 5">
    <name type="scientific">Candidatus Iainarchaeum sp</name>
    <dbReference type="NCBI Taxonomy" id="3101447"/>
    <lineage>
        <taxon>Archaea</taxon>
        <taxon>Candidatus Iainarchaeota</taxon>
        <taxon>Candidatus Iainarchaeia</taxon>
        <taxon>Candidatus Iainarchaeales</taxon>
        <taxon>Candidatus Iainarchaeaceae</taxon>
        <taxon>Candidatus Iainarchaeum</taxon>
    </lineage>
</organism>
<feature type="compositionally biased region" description="Basic and acidic residues" evidence="2">
    <location>
        <begin position="1"/>
        <end position="17"/>
    </location>
</feature>